<comment type="caution">
    <text evidence="1">The sequence shown here is derived from an EMBL/GenBank/DDBJ whole genome shotgun (WGS) entry which is preliminary data.</text>
</comment>
<evidence type="ECO:0000313" key="1">
    <source>
        <dbReference type="EMBL" id="MCU6737187.1"/>
    </source>
</evidence>
<dbReference type="SUPFAM" id="SSF51182">
    <property type="entry name" value="RmlC-like cupins"/>
    <property type="match status" value="1"/>
</dbReference>
<organism evidence="1 2">
    <name type="scientific">[Clostridium] ammoniilyticum</name>
    <dbReference type="NCBI Taxonomy" id="2981784"/>
    <lineage>
        <taxon>Bacteria</taxon>
        <taxon>Bacillati</taxon>
        <taxon>Bacillota</taxon>
        <taxon>Erysipelotrichia</taxon>
        <taxon>Erysipelotrichales</taxon>
        <taxon>Coprobacillaceae</taxon>
        <taxon>Faecalibacillus</taxon>
    </lineage>
</organism>
<protein>
    <submittedName>
        <fullName evidence="1">Uncharacterized protein</fullName>
    </submittedName>
</protein>
<sequence length="53" mass="6367">MKNYCRFGAEFPIRFDFLDTIDGENLGLQVQPLTEYIKPHFGMTYTQDESYYY</sequence>
<dbReference type="Proteomes" id="UP001208364">
    <property type="component" value="Unassembled WGS sequence"/>
</dbReference>
<dbReference type="RefSeq" id="WP_267309750.1">
    <property type="nucleotide sequence ID" value="NZ_JAOQJR010000001.1"/>
</dbReference>
<accession>A0ABT2SQS8</accession>
<evidence type="ECO:0000313" key="2">
    <source>
        <dbReference type="Proteomes" id="UP001208364"/>
    </source>
</evidence>
<proteinExistence type="predicted"/>
<dbReference type="EMBL" id="JAOQJR010000001">
    <property type="protein sequence ID" value="MCU6737187.1"/>
    <property type="molecule type" value="Genomic_DNA"/>
</dbReference>
<dbReference type="InterPro" id="IPR011051">
    <property type="entry name" value="RmlC_Cupin_sf"/>
</dbReference>
<name>A0ABT2SQS8_9FIRM</name>
<dbReference type="InterPro" id="IPR014710">
    <property type="entry name" value="RmlC-like_jellyroll"/>
</dbReference>
<reference evidence="1 2" key="1">
    <citation type="journal article" date="2021" name="ISME Commun">
        <title>Automated analysis of genomic sequences facilitates high-throughput and comprehensive description of bacteria.</title>
        <authorList>
            <person name="Hitch T.C.A."/>
        </authorList>
    </citation>
    <scope>NUCLEOTIDE SEQUENCE [LARGE SCALE GENOMIC DNA]</scope>
    <source>
        <strain evidence="1 2">H4_15</strain>
    </source>
</reference>
<gene>
    <name evidence="1" type="ORF">OCV55_00615</name>
</gene>
<dbReference type="Gene3D" id="2.60.120.10">
    <property type="entry name" value="Jelly Rolls"/>
    <property type="match status" value="1"/>
</dbReference>
<keyword evidence="2" id="KW-1185">Reference proteome</keyword>